<keyword evidence="9" id="KW-1185">Reference proteome</keyword>
<evidence type="ECO:0000259" key="7">
    <source>
        <dbReference type="Pfam" id="PF13396"/>
    </source>
</evidence>
<feature type="transmembrane region" description="Helical" evidence="6">
    <location>
        <begin position="6"/>
        <end position="31"/>
    </location>
</feature>
<keyword evidence="4 6" id="KW-1133">Transmembrane helix</keyword>
<gene>
    <name evidence="8" type="ORF">DFR69_102715</name>
</gene>
<dbReference type="EMBL" id="QGTL01000002">
    <property type="protein sequence ID" value="PWV79650.1"/>
    <property type="molecule type" value="Genomic_DNA"/>
</dbReference>
<dbReference type="AlphaFoldDB" id="A0A317NWD5"/>
<evidence type="ECO:0000256" key="1">
    <source>
        <dbReference type="ARBA" id="ARBA00004651"/>
    </source>
</evidence>
<evidence type="ECO:0000256" key="4">
    <source>
        <dbReference type="ARBA" id="ARBA00022989"/>
    </source>
</evidence>
<sequence>MSFWEVLWLIIVSFAFVAYLMMLFMIVGDLFRDKNTSGWAKAVWIICLIFFPLITALVYLIARGQGMAERSSAEAKQIKQAQDSYIRETAGTSPAAQIADAKKLFDEGSITQAEFDQLKNKALA</sequence>
<protein>
    <submittedName>
        <fullName evidence="8">Phospholipase D-like protein</fullName>
    </submittedName>
</protein>
<evidence type="ECO:0000256" key="5">
    <source>
        <dbReference type="ARBA" id="ARBA00023136"/>
    </source>
</evidence>
<keyword evidence="5 6" id="KW-0472">Membrane</keyword>
<feature type="transmembrane region" description="Helical" evidence="6">
    <location>
        <begin position="43"/>
        <end position="62"/>
    </location>
</feature>
<keyword evidence="2" id="KW-1003">Cell membrane</keyword>
<evidence type="ECO:0000256" key="6">
    <source>
        <dbReference type="SAM" id="Phobius"/>
    </source>
</evidence>
<accession>A0A317NWD5</accession>
<evidence type="ECO:0000313" key="9">
    <source>
        <dbReference type="Proteomes" id="UP000246410"/>
    </source>
</evidence>
<dbReference type="InterPro" id="IPR027379">
    <property type="entry name" value="CLS_N"/>
</dbReference>
<feature type="domain" description="Cardiolipin synthase N-terminal" evidence="7">
    <location>
        <begin position="24"/>
        <end position="63"/>
    </location>
</feature>
<organism evidence="8 9">
    <name type="scientific">Nocardia neocaledoniensis</name>
    <dbReference type="NCBI Taxonomy" id="236511"/>
    <lineage>
        <taxon>Bacteria</taxon>
        <taxon>Bacillati</taxon>
        <taxon>Actinomycetota</taxon>
        <taxon>Actinomycetes</taxon>
        <taxon>Mycobacteriales</taxon>
        <taxon>Nocardiaceae</taxon>
        <taxon>Nocardia</taxon>
    </lineage>
</organism>
<dbReference type="GO" id="GO:0005886">
    <property type="term" value="C:plasma membrane"/>
    <property type="evidence" value="ECO:0007669"/>
    <property type="project" value="UniProtKB-SubCell"/>
</dbReference>
<dbReference type="Pfam" id="PF13396">
    <property type="entry name" value="PLDc_N"/>
    <property type="match status" value="1"/>
</dbReference>
<evidence type="ECO:0000256" key="3">
    <source>
        <dbReference type="ARBA" id="ARBA00022692"/>
    </source>
</evidence>
<comment type="caution">
    <text evidence="8">The sequence shown here is derived from an EMBL/GenBank/DDBJ whole genome shotgun (WGS) entry which is preliminary data.</text>
</comment>
<proteinExistence type="predicted"/>
<keyword evidence="3 6" id="KW-0812">Transmembrane</keyword>
<comment type="subcellular location">
    <subcellularLocation>
        <location evidence="1">Cell membrane</location>
        <topology evidence="1">Multi-pass membrane protein</topology>
    </subcellularLocation>
</comment>
<evidence type="ECO:0000313" key="8">
    <source>
        <dbReference type="EMBL" id="PWV79650.1"/>
    </source>
</evidence>
<dbReference type="RefSeq" id="WP_110036738.1">
    <property type="nucleotide sequence ID" value="NZ_QGTL01000002.1"/>
</dbReference>
<dbReference type="Proteomes" id="UP000246410">
    <property type="component" value="Unassembled WGS sequence"/>
</dbReference>
<reference evidence="8 9" key="1">
    <citation type="submission" date="2018-05" db="EMBL/GenBank/DDBJ databases">
        <title>Genomic Encyclopedia of Type Strains, Phase IV (KMG-IV): sequencing the most valuable type-strain genomes for metagenomic binning, comparative biology and taxonomic classification.</title>
        <authorList>
            <person name="Goeker M."/>
        </authorList>
    </citation>
    <scope>NUCLEOTIDE SEQUENCE [LARGE SCALE GENOMIC DNA]</scope>
    <source>
        <strain evidence="8 9">DSM 44717</strain>
    </source>
</reference>
<name>A0A317NWD5_9NOCA</name>
<evidence type="ECO:0000256" key="2">
    <source>
        <dbReference type="ARBA" id="ARBA00022475"/>
    </source>
</evidence>